<accession>A0A812NEF4</accession>
<proteinExistence type="predicted"/>
<dbReference type="AlphaFoldDB" id="A0A812NEF4"/>
<reference evidence="1" key="1">
    <citation type="submission" date="2021-02" db="EMBL/GenBank/DDBJ databases">
        <authorList>
            <person name="Dougan E. K."/>
            <person name="Rhodes N."/>
            <person name="Thang M."/>
            <person name="Chan C."/>
        </authorList>
    </citation>
    <scope>NUCLEOTIDE SEQUENCE</scope>
</reference>
<protein>
    <submittedName>
        <fullName evidence="1">Uncharacterized protein</fullName>
    </submittedName>
</protein>
<name>A0A812NEF4_9DINO</name>
<dbReference type="OrthoDB" id="445121at2759"/>
<dbReference type="EMBL" id="CAJNJA010011922">
    <property type="protein sequence ID" value="CAE7283731.1"/>
    <property type="molecule type" value="Genomic_DNA"/>
</dbReference>
<sequence length="153" mass="17551">MEYDGLVKEWDACESIRNRLRGGGFLEDTSLGDEPNNKVCVLNQDVIVPLLVRMVPVNLQLPIVEQLRTVVAKLYEDNQRQVDESRVDDSAWFCRKLVVHVKRKAQKKLVSMDMDFQELCLVLKPELQDLVDGIRAQQAEDDPEDAGDEQVHF</sequence>
<evidence type="ECO:0000313" key="1">
    <source>
        <dbReference type="EMBL" id="CAE7283731.1"/>
    </source>
</evidence>
<dbReference type="Proteomes" id="UP000601435">
    <property type="component" value="Unassembled WGS sequence"/>
</dbReference>
<comment type="caution">
    <text evidence="1">The sequence shown here is derived from an EMBL/GenBank/DDBJ whole genome shotgun (WGS) entry which is preliminary data.</text>
</comment>
<evidence type="ECO:0000313" key="2">
    <source>
        <dbReference type="Proteomes" id="UP000601435"/>
    </source>
</evidence>
<gene>
    <name evidence="1" type="ORF">SNEC2469_LOCUS6928</name>
</gene>
<keyword evidence="2" id="KW-1185">Reference proteome</keyword>
<organism evidence="1 2">
    <name type="scientific">Symbiodinium necroappetens</name>
    <dbReference type="NCBI Taxonomy" id="1628268"/>
    <lineage>
        <taxon>Eukaryota</taxon>
        <taxon>Sar</taxon>
        <taxon>Alveolata</taxon>
        <taxon>Dinophyceae</taxon>
        <taxon>Suessiales</taxon>
        <taxon>Symbiodiniaceae</taxon>
        <taxon>Symbiodinium</taxon>
    </lineage>
</organism>